<accession>A0A4Q1BQF0</accession>
<dbReference type="AlphaFoldDB" id="A0A4Q1BQF0"/>
<dbReference type="GO" id="GO:0070372">
    <property type="term" value="P:regulation of ERK1 and ERK2 cascade"/>
    <property type="evidence" value="ECO:0007669"/>
    <property type="project" value="TreeGrafter"/>
</dbReference>
<feature type="region of interest" description="Disordered" evidence="2">
    <location>
        <begin position="157"/>
        <end position="185"/>
    </location>
</feature>
<evidence type="ECO:0000259" key="3">
    <source>
        <dbReference type="PROSITE" id="PS50054"/>
    </source>
</evidence>
<dbReference type="VEuPathDB" id="FungiDB:TREMEDRAFT_28912"/>
<dbReference type="STRING" id="5217.A0A4Q1BQF0"/>
<dbReference type="InterPro" id="IPR000387">
    <property type="entry name" value="Tyr_Pase_dom"/>
</dbReference>
<dbReference type="EMBL" id="SDIL01000022">
    <property type="protein sequence ID" value="RXK40149.1"/>
    <property type="molecule type" value="Genomic_DNA"/>
</dbReference>
<proteinExistence type="inferred from homology"/>
<dbReference type="Proteomes" id="UP000289152">
    <property type="component" value="Unassembled WGS sequence"/>
</dbReference>
<gene>
    <name evidence="5" type="ORF">M231_02607</name>
</gene>
<dbReference type="PANTHER" id="PTHR46588:SF1">
    <property type="entry name" value="SERINE_THREONINE_TYROSINE-INTERACTING PROTEIN"/>
    <property type="match status" value="1"/>
</dbReference>
<dbReference type="GO" id="GO:0005654">
    <property type="term" value="C:nucleoplasm"/>
    <property type="evidence" value="ECO:0007669"/>
    <property type="project" value="TreeGrafter"/>
</dbReference>
<sequence>MPNLWLGPFQASTNLGKMTSMGITHVLCLRDKRESHLIYPRFPHDFTYMTLDISDNIDQNLITIFPTCCQFIDSAIANGGSVLVHCNGGISMSPAIVIGYLMSKLDWSYEMALTFVQGKRYCVAPMTFQIQLKEYEPIYLAQKMMVSQEPRIAKLKRQLEDSDYPTERLRRPAPSQERQESDVVM</sequence>
<evidence type="ECO:0000256" key="2">
    <source>
        <dbReference type="SAM" id="MobiDB-lite"/>
    </source>
</evidence>
<dbReference type="Gene3D" id="3.90.190.10">
    <property type="entry name" value="Protein tyrosine phosphatase superfamily"/>
    <property type="match status" value="1"/>
</dbReference>
<dbReference type="GO" id="GO:1990444">
    <property type="term" value="F:F-box domain binding"/>
    <property type="evidence" value="ECO:0007669"/>
    <property type="project" value="TreeGrafter"/>
</dbReference>
<feature type="compositionally biased region" description="Basic and acidic residues" evidence="2">
    <location>
        <begin position="157"/>
        <end position="170"/>
    </location>
</feature>
<reference evidence="5 6" key="1">
    <citation type="submission" date="2016-06" db="EMBL/GenBank/DDBJ databases">
        <title>Evolution of pathogenesis and genome organization in the Tremellales.</title>
        <authorList>
            <person name="Cuomo C."/>
            <person name="Litvintseva A."/>
            <person name="Heitman J."/>
            <person name="Chen Y."/>
            <person name="Sun S."/>
            <person name="Springer D."/>
            <person name="Dromer F."/>
            <person name="Young S."/>
            <person name="Zeng Q."/>
            <person name="Chapman S."/>
            <person name="Gujja S."/>
            <person name="Saif S."/>
            <person name="Birren B."/>
        </authorList>
    </citation>
    <scope>NUCLEOTIDE SEQUENCE [LARGE SCALE GENOMIC DNA]</scope>
    <source>
        <strain evidence="5 6">ATCC 28783</strain>
    </source>
</reference>
<name>A0A4Q1BQF0_TREME</name>
<protein>
    <submittedName>
        <fullName evidence="5">Uncharacterized protein</fullName>
    </submittedName>
</protein>
<comment type="caution">
    <text evidence="5">The sequence shown here is derived from an EMBL/GenBank/DDBJ whole genome shotgun (WGS) entry which is preliminary data.</text>
</comment>
<dbReference type="PROSITE" id="PS50056">
    <property type="entry name" value="TYR_PHOSPHATASE_2"/>
    <property type="match status" value="1"/>
</dbReference>
<dbReference type="PANTHER" id="PTHR46588">
    <property type="entry name" value="SERINE/THREONINE/TYROSINE-INTERACTING PROTEIN"/>
    <property type="match status" value="1"/>
</dbReference>
<comment type="similarity">
    <text evidence="1">Belongs to the protein-tyrosine phosphatase family. Non-receptor class subfamily.</text>
</comment>
<dbReference type="InterPro" id="IPR020422">
    <property type="entry name" value="TYR_PHOSPHATASE_DUAL_dom"/>
</dbReference>
<dbReference type="InParanoid" id="A0A4Q1BQF0"/>
<dbReference type="InterPro" id="IPR029021">
    <property type="entry name" value="Prot-tyrosine_phosphatase-like"/>
</dbReference>
<evidence type="ECO:0000313" key="6">
    <source>
        <dbReference type="Proteomes" id="UP000289152"/>
    </source>
</evidence>
<dbReference type="GO" id="GO:0140096">
    <property type="term" value="F:catalytic activity, acting on a protein"/>
    <property type="evidence" value="ECO:0007669"/>
    <property type="project" value="UniProtKB-ARBA"/>
</dbReference>
<organism evidence="5 6">
    <name type="scientific">Tremella mesenterica</name>
    <name type="common">Jelly fungus</name>
    <dbReference type="NCBI Taxonomy" id="5217"/>
    <lineage>
        <taxon>Eukaryota</taxon>
        <taxon>Fungi</taxon>
        <taxon>Dikarya</taxon>
        <taxon>Basidiomycota</taxon>
        <taxon>Agaricomycotina</taxon>
        <taxon>Tremellomycetes</taxon>
        <taxon>Tremellales</taxon>
        <taxon>Tremellaceae</taxon>
        <taxon>Tremella</taxon>
    </lineage>
</organism>
<evidence type="ECO:0000313" key="5">
    <source>
        <dbReference type="EMBL" id="RXK40149.1"/>
    </source>
</evidence>
<dbReference type="OrthoDB" id="2017893at2759"/>
<dbReference type="PROSITE" id="PS50054">
    <property type="entry name" value="TYR_PHOSPHATASE_DUAL"/>
    <property type="match status" value="1"/>
</dbReference>
<feature type="domain" description="Tyrosine-protein phosphatase" evidence="3">
    <location>
        <begin position="1"/>
        <end position="141"/>
    </location>
</feature>
<feature type="domain" description="Tyrosine specific protein phosphatases" evidence="4">
    <location>
        <begin position="78"/>
        <end position="131"/>
    </location>
</feature>
<keyword evidence="6" id="KW-1185">Reference proteome</keyword>
<dbReference type="InterPro" id="IPR000340">
    <property type="entry name" value="Dual-sp_phosphatase_cat-dom"/>
</dbReference>
<evidence type="ECO:0000259" key="4">
    <source>
        <dbReference type="PROSITE" id="PS50056"/>
    </source>
</evidence>
<dbReference type="GO" id="GO:0062026">
    <property type="term" value="P:negative regulation of SCF-dependent proteasomal ubiquitin-dependent catabolic process"/>
    <property type="evidence" value="ECO:0007669"/>
    <property type="project" value="TreeGrafter"/>
</dbReference>
<evidence type="ECO:0000256" key="1">
    <source>
        <dbReference type="ARBA" id="ARBA00009649"/>
    </source>
</evidence>
<dbReference type="InterPro" id="IPR052449">
    <property type="entry name" value="STYX-Interacting_Phosphatase"/>
</dbReference>
<dbReference type="SMART" id="SM00195">
    <property type="entry name" value="DSPc"/>
    <property type="match status" value="1"/>
</dbReference>
<dbReference type="GO" id="GO:0005737">
    <property type="term" value="C:cytoplasm"/>
    <property type="evidence" value="ECO:0007669"/>
    <property type="project" value="TreeGrafter"/>
</dbReference>
<dbReference type="Pfam" id="PF00782">
    <property type="entry name" value="DSPc"/>
    <property type="match status" value="1"/>
</dbReference>
<dbReference type="SUPFAM" id="SSF52799">
    <property type="entry name" value="(Phosphotyrosine protein) phosphatases II"/>
    <property type="match status" value="1"/>
</dbReference>